<comment type="caution">
    <text evidence="3">The sequence shown here is derived from an EMBL/GenBank/DDBJ whole genome shotgun (WGS) entry which is preliminary data.</text>
</comment>
<gene>
    <name evidence="3" type="ORF">Cba03nite_07430</name>
</gene>
<evidence type="ECO:0000256" key="1">
    <source>
        <dbReference type="SAM" id="MobiDB-lite"/>
    </source>
</evidence>
<keyword evidence="2" id="KW-0732">Signal</keyword>
<reference evidence="3 4" key="1">
    <citation type="submission" date="2021-01" db="EMBL/GenBank/DDBJ databases">
        <title>Whole genome shotgun sequence of Catellatospora bangladeshensis NBRC 107357.</title>
        <authorList>
            <person name="Komaki H."/>
            <person name="Tamura T."/>
        </authorList>
    </citation>
    <scope>NUCLEOTIDE SEQUENCE [LARGE SCALE GENOMIC DNA]</scope>
    <source>
        <strain evidence="3 4">NBRC 107357</strain>
    </source>
</reference>
<dbReference type="Proteomes" id="UP000601223">
    <property type="component" value="Unassembled WGS sequence"/>
</dbReference>
<proteinExistence type="predicted"/>
<evidence type="ECO:0000313" key="4">
    <source>
        <dbReference type="Proteomes" id="UP000601223"/>
    </source>
</evidence>
<evidence type="ECO:0000256" key="2">
    <source>
        <dbReference type="SAM" id="SignalP"/>
    </source>
</evidence>
<feature type="region of interest" description="Disordered" evidence="1">
    <location>
        <begin position="56"/>
        <end position="80"/>
    </location>
</feature>
<protein>
    <submittedName>
        <fullName evidence="3">Uncharacterized protein</fullName>
    </submittedName>
</protein>
<evidence type="ECO:0000313" key="3">
    <source>
        <dbReference type="EMBL" id="GIF79394.1"/>
    </source>
</evidence>
<name>A0A8J3JB53_9ACTN</name>
<dbReference type="EMBL" id="BONF01000005">
    <property type="protein sequence ID" value="GIF79394.1"/>
    <property type="molecule type" value="Genomic_DNA"/>
</dbReference>
<dbReference type="RefSeq" id="WP_203741777.1">
    <property type="nucleotide sequence ID" value="NZ_BONF01000005.1"/>
</dbReference>
<dbReference type="AlphaFoldDB" id="A0A8J3JB53"/>
<sequence>MRTNKICALLGRGAIIAVLGVATVAAVASPASARYSFDGDVVPKRSLSYTDSLEWGSAPAADPTAGPAETGLEERSLEWG</sequence>
<keyword evidence="4" id="KW-1185">Reference proteome</keyword>
<accession>A0A8J3JB53</accession>
<organism evidence="3 4">
    <name type="scientific">Catellatospora bangladeshensis</name>
    <dbReference type="NCBI Taxonomy" id="310355"/>
    <lineage>
        <taxon>Bacteria</taxon>
        <taxon>Bacillati</taxon>
        <taxon>Actinomycetota</taxon>
        <taxon>Actinomycetes</taxon>
        <taxon>Micromonosporales</taxon>
        <taxon>Micromonosporaceae</taxon>
        <taxon>Catellatospora</taxon>
    </lineage>
</organism>
<feature type="signal peptide" evidence="2">
    <location>
        <begin position="1"/>
        <end position="33"/>
    </location>
</feature>
<feature type="chain" id="PRO_5035306089" evidence="2">
    <location>
        <begin position="34"/>
        <end position="80"/>
    </location>
</feature>